<dbReference type="EMBL" id="CM037161">
    <property type="protein sequence ID" value="KAH7854446.1"/>
    <property type="molecule type" value="Genomic_DNA"/>
</dbReference>
<comment type="caution">
    <text evidence="1">The sequence shown here is derived from an EMBL/GenBank/DDBJ whole genome shotgun (WGS) entry which is preliminary data.</text>
</comment>
<proteinExistence type="predicted"/>
<sequence length="113" mass="12691">MALDNKLITLSEAALEKCLPVYIETPIRNVNRTVGTMLSHEVTKRYHMKGLPAYTIHIKLNGSAGQSLGAFLAPGITLELRVTAMTMLVKVYQVERLLFILQKKENLIPRKTL</sequence>
<dbReference type="Proteomes" id="UP000828048">
    <property type="component" value="Chromosome 11"/>
</dbReference>
<gene>
    <name evidence="1" type="ORF">Vadar_013887</name>
</gene>
<evidence type="ECO:0000313" key="2">
    <source>
        <dbReference type="Proteomes" id="UP000828048"/>
    </source>
</evidence>
<protein>
    <submittedName>
        <fullName evidence="1">Uncharacterized protein</fullName>
    </submittedName>
</protein>
<organism evidence="1 2">
    <name type="scientific">Vaccinium darrowii</name>
    <dbReference type="NCBI Taxonomy" id="229202"/>
    <lineage>
        <taxon>Eukaryota</taxon>
        <taxon>Viridiplantae</taxon>
        <taxon>Streptophyta</taxon>
        <taxon>Embryophyta</taxon>
        <taxon>Tracheophyta</taxon>
        <taxon>Spermatophyta</taxon>
        <taxon>Magnoliopsida</taxon>
        <taxon>eudicotyledons</taxon>
        <taxon>Gunneridae</taxon>
        <taxon>Pentapetalae</taxon>
        <taxon>asterids</taxon>
        <taxon>Ericales</taxon>
        <taxon>Ericaceae</taxon>
        <taxon>Vaccinioideae</taxon>
        <taxon>Vaccinieae</taxon>
        <taxon>Vaccinium</taxon>
    </lineage>
</organism>
<evidence type="ECO:0000313" key="1">
    <source>
        <dbReference type="EMBL" id="KAH7854446.1"/>
    </source>
</evidence>
<accession>A0ACB7YM45</accession>
<name>A0ACB7YM45_9ERIC</name>
<keyword evidence="2" id="KW-1185">Reference proteome</keyword>
<reference evidence="1 2" key="1">
    <citation type="journal article" date="2021" name="Hortic Res">
        <title>High-quality reference genome and annotation aids understanding of berry development for evergreen blueberry (Vaccinium darrowii).</title>
        <authorList>
            <person name="Yu J."/>
            <person name="Hulse-Kemp A.M."/>
            <person name="Babiker E."/>
            <person name="Staton M."/>
        </authorList>
    </citation>
    <scope>NUCLEOTIDE SEQUENCE [LARGE SCALE GENOMIC DNA]</scope>
    <source>
        <strain evidence="2">cv. NJ 8807/NJ 8810</strain>
        <tissue evidence="1">Young leaf</tissue>
    </source>
</reference>